<organism evidence="2 3">
    <name type="scientific">Quercus lobata</name>
    <name type="common">Valley oak</name>
    <dbReference type="NCBI Taxonomy" id="97700"/>
    <lineage>
        <taxon>Eukaryota</taxon>
        <taxon>Viridiplantae</taxon>
        <taxon>Streptophyta</taxon>
        <taxon>Embryophyta</taxon>
        <taxon>Tracheophyta</taxon>
        <taxon>Spermatophyta</taxon>
        <taxon>Magnoliopsida</taxon>
        <taxon>eudicotyledons</taxon>
        <taxon>Gunneridae</taxon>
        <taxon>Pentapetalae</taxon>
        <taxon>rosids</taxon>
        <taxon>fabids</taxon>
        <taxon>Fagales</taxon>
        <taxon>Fagaceae</taxon>
        <taxon>Quercus</taxon>
    </lineage>
</organism>
<name>A0A7N2R232_QUELO</name>
<reference evidence="2" key="2">
    <citation type="submission" date="2021-01" db="UniProtKB">
        <authorList>
            <consortium name="EnsemblPlants"/>
        </authorList>
    </citation>
    <scope>IDENTIFICATION</scope>
</reference>
<dbReference type="EnsemblPlants" id="QL03p071850:mrna">
    <property type="protein sequence ID" value="QL03p071850:mrna"/>
    <property type="gene ID" value="QL03p071850"/>
</dbReference>
<keyword evidence="1" id="KW-0472">Membrane</keyword>
<protein>
    <recommendedName>
        <fullName evidence="4">Transmembrane protein</fullName>
    </recommendedName>
</protein>
<evidence type="ECO:0008006" key="4">
    <source>
        <dbReference type="Google" id="ProtNLM"/>
    </source>
</evidence>
<accession>A0A7N2R232</accession>
<keyword evidence="1" id="KW-0812">Transmembrane</keyword>
<dbReference type="AlphaFoldDB" id="A0A7N2R232"/>
<sequence length="69" mass="7456">MDTNQPRPVTPQPPQGGGGSGFSAILTVFLSFISIFAMHLIPHIFCIIDSFSPVITFCSVGLKFSSSYF</sequence>
<dbReference type="EMBL" id="LRBV02000003">
    <property type="status" value="NOT_ANNOTATED_CDS"/>
    <property type="molecule type" value="Genomic_DNA"/>
</dbReference>
<feature type="transmembrane region" description="Helical" evidence="1">
    <location>
        <begin position="20"/>
        <end position="41"/>
    </location>
</feature>
<keyword evidence="1" id="KW-1133">Transmembrane helix</keyword>
<evidence type="ECO:0000313" key="3">
    <source>
        <dbReference type="Proteomes" id="UP000594261"/>
    </source>
</evidence>
<keyword evidence="3" id="KW-1185">Reference proteome</keyword>
<dbReference type="Gramene" id="QL03p071850:mrna">
    <property type="protein sequence ID" value="QL03p071850:mrna"/>
    <property type="gene ID" value="QL03p071850"/>
</dbReference>
<dbReference type="InParanoid" id="A0A7N2R232"/>
<evidence type="ECO:0000256" key="1">
    <source>
        <dbReference type="SAM" id="Phobius"/>
    </source>
</evidence>
<proteinExistence type="predicted"/>
<reference evidence="2 3" key="1">
    <citation type="journal article" date="2016" name="G3 (Bethesda)">
        <title>First Draft Assembly and Annotation of the Genome of a California Endemic Oak Quercus lobata Nee (Fagaceae).</title>
        <authorList>
            <person name="Sork V.L."/>
            <person name="Fitz-Gibbon S.T."/>
            <person name="Puiu D."/>
            <person name="Crepeau M."/>
            <person name="Gugger P.F."/>
            <person name="Sherman R."/>
            <person name="Stevens K."/>
            <person name="Langley C.H."/>
            <person name="Pellegrini M."/>
            <person name="Salzberg S.L."/>
        </authorList>
    </citation>
    <scope>NUCLEOTIDE SEQUENCE [LARGE SCALE GENOMIC DNA]</scope>
    <source>
        <strain evidence="2 3">cv. SW786</strain>
    </source>
</reference>
<evidence type="ECO:0000313" key="2">
    <source>
        <dbReference type="EnsemblPlants" id="QL03p071850:mrna"/>
    </source>
</evidence>
<dbReference type="Proteomes" id="UP000594261">
    <property type="component" value="Chromosome 3"/>
</dbReference>